<dbReference type="GO" id="GO:0005524">
    <property type="term" value="F:ATP binding"/>
    <property type="evidence" value="ECO:0007669"/>
    <property type="project" value="UniProtKB-UniRule"/>
</dbReference>
<dbReference type="OrthoDB" id="1100019at2"/>
<dbReference type="GO" id="GO:0016787">
    <property type="term" value="F:hydrolase activity"/>
    <property type="evidence" value="ECO:0007669"/>
    <property type="project" value="UniProtKB-UniRule"/>
</dbReference>
<evidence type="ECO:0000256" key="1">
    <source>
        <dbReference type="ARBA" id="ARBA00022741"/>
    </source>
</evidence>
<dbReference type="PANTHER" id="PTHR11070:SF3">
    <property type="entry name" value="DNA 3'-5' HELICASE"/>
    <property type="match status" value="1"/>
</dbReference>
<keyword evidence="2 5" id="KW-0378">Hydrolase</keyword>
<dbReference type="InterPro" id="IPR013986">
    <property type="entry name" value="DExx_box_DNA_helicase_dom_sf"/>
</dbReference>
<organism evidence="7 8">
    <name type="scientific">Flavobacterium aquariorum</name>
    <dbReference type="NCBI Taxonomy" id="2217670"/>
    <lineage>
        <taxon>Bacteria</taxon>
        <taxon>Pseudomonadati</taxon>
        <taxon>Bacteroidota</taxon>
        <taxon>Flavobacteriia</taxon>
        <taxon>Flavobacteriales</taxon>
        <taxon>Flavobacteriaceae</taxon>
        <taxon>Flavobacterium</taxon>
    </lineage>
</organism>
<keyword evidence="4 5" id="KW-0067">ATP-binding</keyword>
<evidence type="ECO:0000313" key="8">
    <source>
        <dbReference type="Proteomes" id="UP000249177"/>
    </source>
</evidence>
<dbReference type="Pfam" id="PF00580">
    <property type="entry name" value="UvrD-helicase"/>
    <property type="match status" value="1"/>
</dbReference>
<dbReference type="GO" id="GO:0005829">
    <property type="term" value="C:cytosol"/>
    <property type="evidence" value="ECO:0007669"/>
    <property type="project" value="TreeGrafter"/>
</dbReference>
<dbReference type="GO" id="GO:0043138">
    <property type="term" value="F:3'-5' DNA helicase activity"/>
    <property type="evidence" value="ECO:0007669"/>
    <property type="project" value="TreeGrafter"/>
</dbReference>
<dbReference type="RefSeq" id="WP_111410430.1">
    <property type="nucleotide sequence ID" value="NZ_QKXH01000007.1"/>
</dbReference>
<dbReference type="PANTHER" id="PTHR11070">
    <property type="entry name" value="UVRD / RECB / PCRA DNA HELICASE FAMILY MEMBER"/>
    <property type="match status" value="1"/>
</dbReference>
<dbReference type="PROSITE" id="PS51198">
    <property type="entry name" value="UVRD_HELICASE_ATP_BIND"/>
    <property type="match status" value="1"/>
</dbReference>
<dbReference type="GO" id="GO:0000725">
    <property type="term" value="P:recombinational repair"/>
    <property type="evidence" value="ECO:0007669"/>
    <property type="project" value="TreeGrafter"/>
</dbReference>
<dbReference type="InterPro" id="IPR014016">
    <property type="entry name" value="UvrD-like_ATP-bd"/>
</dbReference>
<dbReference type="Proteomes" id="UP000249177">
    <property type="component" value="Unassembled WGS sequence"/>
</dbReference>
<dbReference type="InterPro" id="IPR000212">
    <property type="entry name" value="DNA_helicase_UvrD/REP"/>
</dbReference>
<dbReference type="EMBL" id="QKXH01000007">
    <property type="protein sequence ID" value="PZX93149.1"/>
    <property type="molecule type" value="Genomic_DNA"/>
</dbReference>
<gene>
    <name evidence="7" type="ORF">DOS84_12380</name>
</gene>
<name>A0A2W7U7B3_9FLAO</name>
<evidence type="ECO:0000256" key="5">
    <source>
        <dbReference type="PROSITE-ProRule" id="PRU00560"/>
    </source>
</evidence>
<evidence type="ECO:0000256" key="2">
    <source>
        <dbReference type="ARBA" id="ARBA00022801"/>
    </source>
</evidence>
<keyword evidence="1 5" id="KW-0547">Nucleotide-binding</keyword>
<dbReference type="SUPFAM" id="SSF52540">
    <property type="entry name" value="P-loop containing nucleoside triphosphate hydrolases"/>
    <property type="match status" value="1"/>
</dbReference>
<evidence type="ECO:0000313" key="7">
    <source>
        <dbReference type="EMBL" id="PZX93149.1"/>
    </source>
</evidence>
<dbReference type="Gene3D" id="3.40.50.300">
    <property type="entry name" value="P-loop containing nucleotide triphosphate hydrolases"/>
    <property type="match status" value="2"/>
</dbReference>
<keyword evidence="8" id="KW-1185">Reference proteome</keyword>
<proteinExistence type="predicted"/>
<feature type="binding site" evidence="5">
    <location>
        <begin position="23"/>
        <end position="30"/>
    </location>
    <ligand>
        <name>ATP</name>
        <dbReference type="ChEBI" id="CHEBI:30616"/>
    </ligand>
</feature>
<comment type="caution">
    <text evidence="7">The sequence shown here is derived from an EMBL/GenBank/DDBJ whole genome shotgun (WGS) entry which is preliminary data.</text>
</comment>
<evidence type="ECO:0000256" key="4">
    <source>
        <dbReference type="ARBA" id="ARBA00022840"/>
    </source>
</evidence>
<evidence type="ECO:0000256" key="3">
    <source>
        <dbReference type="ARBA" id="ARBA00022806"/>
    </source>
</evidence>
<feature type="domain" description="UvrD-like helicase ATP-binding" evidence="6">
    <location>
        <begin position="2"/>
        <end position="301"/>
    </location>
</feature>
<dbReference type="Gene3D" id="1.10.10.160">
    <property type="match status" value="1"/>
</dbReference>
<dbReference type="InterPro" id="IPR027417">
    <property type="entry name" value="P-loop_NTPase"/>
</dbReference>
<evidence type="ECO:0000259" key="6">
    <source>
        <dbReference type="PROSITE" id="PS51198"/>
    </source>
</evidence>
<dbReference type="AlphaFoldDB" id="A0A2W7U7B3"/>
<protein>
    <recommendedName>
        <fullName evidence="6">UvrD-like helicase ATP-binding domain-containing protein</fullName>
    </recommendedName>
</protein>
<keyword evidence="3 5" id="KW-0347">Helicase</keyword>
<accession>A0A2W7U7B3</accession>
<sequence length="609" mass="68895">MTIDITVERKAYFDARGKIILSACPGSGKTTCLVHKLSLLKKECLDTYGKYSGIACLSFTNNAKDEILDKYRKSYSDQLEYPHLVSTLDSFVNTYITLPFFYLLETGCLRPKIAESAEQIDSICKVYYLKDGKQQEAFSPEIRGFITTNGSQLARSYAPSAVWIDAAGRYSFKGTVPKNVADADFQAYGAAIMKIKKKKGLISNLDSAFFALTLLRDIPRIGHLLIQRFPYMLIDEAQDNSDIQHEIFNVLVSLGLSNIEMIGDPYQSLYEWRSAKPALFTAKYTAAGWNGLPLNENRRSVQRIIDCFSIMRTAKDPKINSLGVEDRKLPIIVYKYNDTNPKDILEHFEQKCIDHGLLNCHVVVRGNTLKDKVTGNTTDINPWKTFIPVLILKAIFHFQSGLVRNAINEIRAIVTILEHPKLPYNDRQELLNERKTDSNFNSLLLIFFHQLPATSNSLQDWTTLCLKAFTDKFGVDASEAFTFKQRMDGFTMKDLKKEPVDNYFNKPASKKTNIPITTVHQVKGSTMDAMLCFFDRVSGKESITFKDFNQTTTFPSEKQRIIYVACSRPQHLLAMAFPDSISDDELIQKFGADVLIQSIPVPIISALNP</sequence>
<reference evidence="7 8" key="1">
    <citation type="submission" date="2018-06" db="EMBL/GenBank/DDBJ databases">
        <title>Flavobacterium sp IMCC34762, genome.</title>
        <authorList>
            <person name="Joung Y."/>
            <person name="Cho J."/>
            <person name="Song J."/>
        </authorList>
    </citation>
    <scope>NUCLEOTIDE SEQUENCE [LARGE SCALE GENOMIC DNA]</scope>
    <source>
        <strain evidence="7 8">IMCC34762</strain>
    </source>
</reference>
<dbReference type="GO" id="GO:0003677">
    <property type="term" value="F:DNA binding"/>
    <property type="evidence" value="ECO:0007669"/>
    <property type="project" value="InterPro"/>
</dbReference>